<dbReference type="Proteomes" id="UP001516023">
    <property type="component" value="Unassembled WGS sequence"/>
</dbReference>
<feature type="region of interest" description="Disordered" evidence="1">
    <location>
        <begin position="45"/>
        <end position="69"/>
    </location>
</feature>
<reference evidence="2 3" key="1">
    <citation type="journal article" date="2020" name="G3 (Bethesda)">
        <title>Improved Reference Genome for Cyclotella cryptica CCMP332, a Model for Cell Wall Morphogenesis, Salinity Adaptation, and Lipid Production in Diatoms (Bacillariophyta).</title>
        <authorList>
            <person name="Roberts W.R."/>
            <person name="Downey K.M."/>
            <person name="Ruck E.C."/>
            <person name="Traller J.C."/>
            <person name="Alverson A.J."/>
        </authorList>
    </citation>
    <scope>NUCLEOTIDE SEQUENCE [LARGE SCALE GENOMIC DNA]</scope>
    <source>
        <strain evidence="2 3">CCMP332</strain>
    </source>
</reference>
<feature type="region of interest" description="Disordered" evidence="1">
    <location>
        <begin position="162"/>
        <end position="223"/>
    </location>
</feature>
<evidence type="ECO:0000313" key="3">
    <source>
        <dbReference type="Proteomes" id="UP001516023"/>
    </source>
</evidence>
<feature type="compositionally biased region" description="Basic residues" evidence="1">
    <location>
        <begin position="178"/>
        <end position="195"/>
    </location>
</feature>
<organism evidence="2 3">
    <name type="scientific">Cyclotella cryptica</name>
    <dbReference type="NCBI Taxonomy" id="29204"/>
    <lineage>
        <taxon>Eukaryota</taxon>
        <taxon>Sar</taxon>
        <taxon>Stramenopiles</taxon>
        <taxon>Ochrophyta</taxon>
        <taxon>Bacillariophyta</taxon>
        <taxon>Coscinodiscophyceae</taxon>
        <taxon>Thalassiosirophycidae</taxon>
        <taxon>Stephanodiscales</taxon>
        <taxon>Stephanodiscaceae</taxon>
        <taxon>Cyclotella</taxon>
    </lineage>
</organism>
<sequence length="223" mass="25231">MEEPPRIEHIVSSRGISISDTASILQAFLATLDNNHVAPQDRGEAMNVTSSNDHNNWNTPRKSRQEKEEESILKQFDLISKQFESRLVSDDTYERLKLIRDSLVGESTGRPVLPSEVVKSTQRDDAETNNGDGAHNDNTESQEIIDGTQQFIAELYEAEQDLDGQITRELEEGERRREAKKAKKEKKAAKKARKEAKKERREKRKAESASGDGGGKKRVKIEE</sequence>
<dbReference type="AlphaFoldDB" id="A0ABD3QVQ3"/>
<gene>
    <name evidence="2" type="ORF">HJC23_003401</name>
</gene>
<feature type="region of interest" description="Disordered" evidence="1">
    <location>
        <begin position="107"/>
        <end position="142"/>
    </location>
</feature>
<accession>A0ABD3QVQ3</accession>
<feature type="compositionally biased region" description="Basic and acidic residues" evidence="1">
    <location>
        <begin position="196"/>
        <end position="207"/>
    </location>
</feature>
<dbReference type="EMBL" id="JABMIG020000015">
    <property type="protein sequence ID" value="KAL3803126.1"/>
    <property type="molecule type" value="Genomic_DNA"/>
</dbReference>
<evidence type="ECO:0000256" key="1">
    <source>
        <dbReference type="SAM" id="MobiDB-lite"/>
    </source>
</evidence>
<protein>
    <submittedName>
        <fullName evidence="2">Uncharacterized protein</fullName>
    </submittedName>
</protein>
<evidence type="ECO:0000313" key="2">
    <source>
        <dbReference type="EMBL" id="KAL3803126.1"/>
    </source>
</evidence>
<keyword evidence="3" id="KW-1185">Reference proteome</keyword>
<feature type="compositionally biased region" description="Polar residues" evidence="1">
    <location>
        <begin position="47"/>
        <end position="60"/>
    </location>
</feature>
<comment type="caution">
    <text evidence="2">The sequence shown here is derived from an EMBL/GenBank/DDBJ whole genome shotgun (WGS) entry which is preliminary data.</text>
</comment>
<proteinExistence type="predicted"/>
<feature type="compositionally biased region" description="Basic and acidic residues" evidence="1">
    <location>
        <begin position="166"/>
        <end position="177"/>
    </location>
</feature>
<name>A0ABD3QVQ3_9STRA</name>